<evidence type="ECO:0008006" key="4">
    <source>
        <dbReference type="Google" id="ProtNLM"/>
    </source>
</evidence>
<dbReference type="RefSeq" id="WP_017746122.1">
    <property type="nucleotide sequence ID" value="NZ_KQ976354.1"/>
</dbReference>
<feature type="compositionally biased region" description="Basic and acidic residues" evidence="1">
    <location>
        <begin position="16"/>
        <end position="30"/>
    </location>
</feature>
<feature type="region of interest" description="Disordered" evidence="1">
    <location>
        <begin position="1"/>
        <end position="30"/>
    </location>
</feature>
<name>A0A139WYP6_9CYAN</name>
<dbReference type="Proteomes" id="UP000076925">
    <property type="component" value="Unassembled WGS sequence"/>
</dbReference>
<evidence type="ECO:0000313" key="3">
    <source>
        <dbReference type="Proteomes" id="UP000076925"/>
    </source>
</evidence>
<protein>
    <recommendedName>
        <fullName evidence="4">DUF5678 domain-containing protein</fullName>
    </recommendedName>
</protein>
<dbReference type="AlphaFoldDB" id="A0A139WYP6"/>
<reference evidence="2 3" key="1">
    <citation type="journal article" date="2013" name="Genome Biol. Evol.">
        <title>Genomes of Stigonematalean cyanobacteria (subsection V) and the evolution of oxygenic photosynthesis from prokaryotes to plastids.</title>
        <authorList>
            <person name="Dagan T."/>
            <person name="Roettger M."/>
            <person name="Stucken K."/>
            <person name="Landan G."/>
            <person name="Koch R."/>
            <person name="Major P."/>
            <person name="Gould S.B."/>
            <person name="Goremykin V.V."/>
            <person name="Rippka R."/>
            <person name="Tandeau de Marsac N."/>
            <person name="Gugger M."/>
            <person name="Lockhart P.J."/>
            <person name="Allen J.F."/>
            <person name="Brune I."/>
            <person name="Maus I."/>
            <person name="Puhler A."/>
            <person name="Martin W.F."/>
        </authorList>
    </citation>
    <scope>NUCLEOTIDE SEQUENCE [LARGE SCALE GENOMIC DNA]</scope>
    <source>
        <strain evidence="2 3">PCC 7110</strain>
    </source>
</reference>
<organism evidence="2 3">
    <name type="scientific">Scytonema hofmannii PCC 7110</name>
    <dbReference type="NCBI Taxonomy" id="128403"/>
    <lineage>
        <taxon>Bacteria</taxon>
        <taxon>Bacillati</taxon>
        <taxon>Cyanobacteriota</taxon>
        <taxon>Cyanophyceae</taxon>
        <taxon>Nostocales</taxon>
        <taxon>Scytonemataceae</taxon>
        <taxon>Scytonema</taxon>
    </lineage>
</organism>
<keyword evidence="3" id="KW-1185">Reference proteome</keyword>
<gene>
    <name evidence="2" type="ORF">WA1_39585</name>
</gene>
<proteinExistence type="predicted"/>
<dbReference type="OrthoDB" id="514289at2"/>
<evidence type="ECO:0000313" key="2">
    <source>
        <dbReference type="EMBL" id="KYC37574.1"/>
    </source>
</evidence>
<accession>A0A139WYP6</accession>
<evidence type="ECO:0000256" key="1">
    <source>
        <dbReference type="SAM" id="MobiDB-lite"/>
    </source>
</evidence>
<comment type="caution">
    <text evidence="2">The sequence shown here is derived from an EMBL/GenBank/DDBJ whole genome shotgun (WGS) entry which is preliminary data.</text>
</comment>
<dbReference type="EMBL" id="ANNX02000046">
    <property type="protein sequence ID" value="KYC37574.1"/>
    <property type="molecule type" value="Genomic_DNA"/>
</dbReference>
<dbReference type="STRING" id="128403.WA1_39585"/>
<sequence length="106" mass="12549">MSEPTSQQPARRRGRLFPERTLSPEELARQKAEREVFHKRCRAIFERVRPELIDKYYDWYIAVEPDSGDYFIDRDKEVASLKARQKYPNAIHCMFCLNEVGATGRI</sequence>